<dbReference type="Proteomes" id="UP000597507">
    <property type="component" value="Unassembled WGS sequence"/>
</dbReference>
<dbReference type="PANTHER" id="PTHR44196:SF1">
    <property type="entry name" value="DEHYDROGENASE_REDUCTASE SDR FAMILY MEMBER 7B"/>
    <property type="match status" value="1"/>
</dbReference>
<dbReference type="PRINTS" id="PR00080">
    <property type="entry name" value="SDRFAMILY"/>
</dbReference>
<evidence type="ECO:0000256" key="4">
    <source>
        <dbReference type="SAM" id="MobiDB-lite"/>
    </source>
</evidence>
<dbReference type="PANTHER" id="PTHR44196">
    <property type="entry name" value="DEHYDROGENASE/REDUCTASE SDR FAMILY MEMBER 7B"/>
    <property type="match status" value="1"/>
</dbReference>
<dbReference type="AlphaFoldDB" id="A0A8J2Z914"/>
<dbReference type="SUPFAM" id="SSF51735">
    <property type="entry name" value="NAD(P)-binding Rossmann-fold domains"/>
    <property type="match status" value="1"/>
</dbReference>
<dbReference type="Gene3D" id="3.40.50.720">
    <property type="entry name" value="NAD(P)-binding Rossmann-like Domain"/>
    <property type="match status" value="1"/>
</dbReference>
<organism evidence="6 7">
    <name type="scientific">Caldovatus sediminis</name>
    <dbReference type="NCBI Taxonomy" id="2041189"/>
    <lineage>
        <taxon>Bacteria</taxon>
        <taxon>Pseudomonadati</taxon>
        <taxon>Pseudomonadota</taxon>
        <taxon>Alphaproteobacteria</taxon>
        <taxon>Acetobacterales</taxon>
        <taxon>Roseomonadaceae</taxon>
        <taxon>Caldovatus</taxon>
    </lineage>
</organism>
<evidence type="ECO:0000256" key="1">
    <source>
        <dbReference type="ARBA" id="ARBA00006484"/>
    </source>
</evidence>
<name>A0A8J2Z914_9PROT</name>
<protein>
    <submittedName>
        <fullName evidence="6">Short-chain dehydrogenase</fullName>
    </submittedName>
</protein>
<accession>A0A8J2Z914</accession>
<dbReference type="Pfam" id="PF00106">
    <property type="entry name" value="adh_short"/>
    <property type="match status" value="1"/>
</dbReference>
<dbReference type="SMART" id="SM00822">
    <property type="entry name" value="PKS_KR"/>
    <property type="match status" value="1"/>
</dbReference>
<dbReference type="PRINTS" id="PR00081">
    <property type="entry name" value="GDHRDH"/>
</dbReference>
<comment type="caution">
    <text evidence="6">The sequence shown here is derived from an EMBL/GenBank/DDBJ whole genome shotgun (WGS) entry which is preliminary data.</text>
</comment>
<gene>
    <name evidence="6" type="ORF">GCM10010964_05230</name>
</gene>
<reference evidence="6 7" key="1">
    <citation type="journal article" date="2014" name="Int. J. Syst. Evol. Microbiol.">
        <title>Complete genome sequence of Corynebacterium casei LMG S-19264T (=DSM 44701T), isolated from a smear-ripened cheese.</title>
        <authorList>
            <consortium name="US DOE Joint Genome Institute (JGI-PGF)"/>
            <person name="Walter F."/>
            <person name="Albersmeier A."/>
            <person name="Kalinowski J."/>
            <person name="Ruckert C."/>
        </authorList>
    </citation>
    <scope>NUCLEOTIDE SEQUENCE [LARGE SCALE GENOMIC DNA]</scope>
    <source>
        <strain evidence="6 7">CGMCC 1.16330</strain>
    </source>
</reference>
<dbReference type="PROSITE" id="PS00061">
    <property type="entry name" value="ADH_SHORT"/>
    <property type="match status" value="1"/>
</dbReference>
<feature type="region of interest" description="Disordered" evidence="4">
    <location>
        <begin position="269"/>
        <end position="301"/>
    </location>
</feature>
<dbReference type="InterPro" id="IPR057326">
    <property type="entry name" value="KR_dom"/>
</dbReference>
<sequence length="379" mass="39922">MPATVPLKPLAQQSIVITGASSGIGLATARLAARRGARVVLAARNEGALREACDQIRRQGGRAEYVVADVADLAQVEAIAAKAQEAFGGFDSWVNDAAVTIYGRVADVPVEDHRRLFDVNYFGVVHGSLVALRTLRQRGGALINVGSVLSDRALNLQGAYSASKHAVKGITDALRVELEAEGAPVSVTLIKPSSIDTPHVEHARNLLGAEGLRVPPPAYDPRLAARAILFACEHPRRELVVGFGGYVIALMGQVAPRLTDLAMGAVGRAGPTAEVRQPPERRDNLYAPREDGAERSLSRPIEPVRQTSMFLEAQMHPVATVAAVVGLGALVLGAATARGLADGRGAATGPRGDGARPAWRAAERPGRGGIRRRASRIFA</sequence>
<dbReference type="InterPro" id="IPR020904">
    <property type="entry name" value="Sc_DH/Rdtase_CS"/>
</dbReference>
<evidence type="ECO:0000256" key="2">
    <source>
        <dbReference type="ARBA" id="ARBA00023002"/>
    </source>
</evidence>
<dbReference type="GO" id="GO:0016020">
    <property type="term" value="C:membrane"/>
    <property type="evidence" value="ECO:0007669"/>
    <property type="project" value="TreeGrafter"/>
</dbReference>
<keyword evidence="7" id="KW-1185">Reference proteome</keyword>
<comment type="similarity">
    <text evidence="1 3">Belongs to the short-chain dehydrogenases/reductases (SDR) family.</text>
</comment>
<feature type="compositionally biased region" description="Basic residues" evidence="4">
    <location>
        <begin position="369"/>
        <end position="379"/>
    </location>
</feature>
<dbReference type="EMBL" id="BMKS01000001">
    <property type="protein sequence ID" value="GGG19966.1"/>
    <property type="molecule type" value="Genomic_DNA"/>
</dbReference>
<keyword evidence="2" id="KW-0560">Oxidoreductase</keyword>
<dbReference type="GO" id="GO:0016491">
    <property type="term" value="F:oxidoreductase activity"/>
    <property type="evidence" value="ECO:0007669"/>
    <property type="project" value="UniProtKB-KW"/>
</dbReference>
<feature type="compositionally biased region" description="Basic and acidic residues" evidence="4">
    <location>
        <begin position="277"/>
        <end position="297"/>
    </location>
</feature>
<dbReference type="InterPro" id="IPR036291">
    <property type="entry name" value="NAD(P)-bd_dom_sf"/>
</dbReference>
<dbReference type="NCBIfam" id="NF005495">
    <property type="entry name" value="PRK07109.1"/>
    <property type="match status" value="1"/>
</dbReference>
<evidence type="ECO:0000256" key="3">
    <source>
        <dbReference type="RuleBase" id="RU000363"/>
    </source>
</evidence>
<proteinExistence type="inferred from homology"/>
<dbReference type="RefSeq" id="WP_188898113.1">
    <property type="nucleotide sequence ID" value="NZ_BMKS01000001.1"/>
</dbReference>
<feature type="region of interest" description="Disordered" evidence="4">
    <location>
        <begin position="341"/>
        <end position="379"/>
    </location>
</feature>
<dbReference type="InterPro" id="IPR002347">
    <property type="entry name" value="SDR_fam"/>
</dbReference>
<feature type="domain" description="Ketoreductase" evidence="5">
    <location>
        <begin position="13"/>
        <end position="198"/>
    </location>
</feature>
<evidence type="ECO:0000313" key="6">
    <source>
        <dbReference type="EMBL" id="GGG19966.1"/>
    </source>
</evidence>
<evidence type="ECO:0000259" key="5">
    <source>
        <dbReference type="SMART" id="SM00822"/>
    </source>
</evidence>
<evidence type="ECO:0000313" key="7">
    <source>
        <dbReference type="Proteomes" id="UP000597507"/>
    </source>
</evidence>